<evidence type="ECO:0000259" key="5">
    <source>
        <dbReference type="Pfam" id="PF24842"/>
    </source>
</evidence>
<evidence type="ECO:0000256" key="3">
    <source>
        <dbReference type="SAM" id="MobiDB-lite"/>
    </source>
</evidence>
<proteinExistence type="inferred from homology"/>
<name>A0ABD1HQL7_SALDI</name>
<dbReference type="Gene3D" id="3.10.330.10">
    <property type="match status" value="1"/>
</dbReference>
<evidence type="ECO:0000313" key="6">
    <source>
        <dbReference type="EMBL" id="KAL1558757.1"/>
    </source>
</evidence>
<reference evidence="6 7" key="1">
    <citation type="submission" date="2024-06" db="EMBL/GenBank/DDBJ databases">
        <title>A chromosome level genome sequence of Diviner's sage (Salvia divinorum).</title>
        <authorList>
            <person name="Ford S.A."/>
            <person name="Ro D.-K."/>
            <person name="Ness R.W."/>
            <person name="Phillips M.A."/>
        </authorList>
    </citation>
    <scope>NUCLEOTIDE SEQUENCE [LARGE SCALE GENOMIC DNA]</scope>
    <source>
        <strain evidence="6">SAF-2024a</strain>
        <tissue evidence="6">Leaf</tissue>
    </source>
</reference>
<dbReference type="Gene3D" id="2.40.40.50">
    <property type="entry name" value="Ubiquitin fusion degradation protein UFD1, N-terminal domain"/>
    <property type="match status" value="1"/>
</dbReference>
<evidence type="ECO:0000259" key="4">
    <source>
        <dbReference type="Pfam" id="PF03152"/>
    </source>
</evidence>
<evidence type="ECO:0000256" key="2">
    <source>
        <dbReference type="ARBA" id="ARBA00022786"/>
    </source>
</evidence>
<dbReference type="AlphaFoldDB" id="A0ABD1HQL7"/>
<dbReference type="Pfam" id="PF03152">
    <property type="entry name" value="UFD1_N1"/>
    <property type="match status" value="1"/>
</dbReference>
<feature type="region of interest" description="Disordered" evidence="3">
    <location>
        <begin position="227"/>
        <end position="251"/>
    </location>
</feature>
<gene>
    <name evidence="6" type="ORF">AAHA92_09184</name>
</gene>
<dbReference type="Pfam" id="PF24842">
    <property type="entry name" value="UFD1_N2"/>
    <property type="match status" value="1"/>
</dbReference>
<dbReference type="InterPro" id="IPR055417">
    <property type="entry name" value="UFD1_N1"/>
</dbReference>
<organism evidence="6 7">
    <name type="scientific">Salvia divinorum</name>
    <name type="common">Maria pastora</name>
    <name type="synonym">Diviner's sage</name>
    <dbReference type="NCBI Taxonomy" id="28513"/>
    <lineage>
        <taxon>Eukaryota</taxon>
        <taxon>Viridiplantae</taxon>
        <taxon>Streptophyta</taxon>
        <taxon>Embryophyta</taxon>
        <taxon>Tracheophyta</taxon>
        <taxon>Spermatophyta</taxon>
        <taxon>Magnoliopsida</taxon>
        <taxon>eudicotyledons</taxon>
        <taxon>Gunneridae</taxon>
        <taxon>Pentapetalae</taxon>
        <taxon>asterids</taxon>
        <taxon>lamiids</taxon>
        <taxon>Lamiales</taxon>
        <taxon>Lamiaceae</taxon>
        <taxon>Nepetoideae</taxon>
        <taxon>Mentheae</taxon>
        <taxon>Salviinae</taxon>
        <taxon>Salvia</taxon>
        <taxon>Salvia subgen. Calosphace</taxon>
    </lineage>
</organism>
<dbReference type="InterPro" id="IPR004854">
    <property type="entry name" value="Ufd1-like"/>
</dbReference>
<accession>A0ABD1HQL7</accession>
<keyword evidence="7" id="KW-1185">Reference proteome</keyword>
<protein>
    <submittedName>
        <fullName evidence="6">Ubiquitin fusion degradation protein 1</fullName>
    </submittedName>
</protein>
<dbReference type="PANTHER" id="PTHR12555:SF13">
    <property type="entry name" value="UBIQUITIN RECOGNITION FACTOR IN ER-ASSOCIATED DEGRADATION PROTEIN 1"/>
    <property type="match status" value="1"/>
</dbReference>
<feature type="domain" description="Ubiquitin fusion degradation protein UFD1 N-terminal subdomain 1" evidence="4">
    <location>
        <begin position="15"/>
        <end position="107"/>
    </location>
</feature>
<dbReference type="InterPro" id="IPR055418">
    <property type="entry name" value="UFD1_N2"/>
</dbReference>
<comment type="caution">
    <text evidence="6">The sequence shown here is derived from an EMBL/GenBank/DDBJ whole genome shotgun (WGS) entry which is preliminary data.</text>
</comment>
<dbReference type="PANTHER" id="PTHR12555">
    <property type="entry name" value="UBIQUITIN FUSION DEGRADATON PROTEIN 1"/>
    <property type="match status" value="1"/>
</dbReference>
<feature type="domain" description="Ubiquitin fusion degradation protein UFD1 N-terminal subdomain 2" evidence="5">
    <location>
        <begin position="112"/>
        <end position="183"/>
    </location>
</feature>
<dbReference type="Proteomes" id="UP001567538">
    <property type="component" value="Unassembled WGS sequence"/>
</dbReference>
<comment type="similarity">
    <text evidence="1">Belongs to the UFD1 family.</text>
</comment>
<dbReference type="EMBL" id="JBEAFC010000004">
    <property type="protein sequence ID" value="KAL1558757.1"/>
    <property type="molecule type" value="Genomic_DNA"/>
</dbReference>
<sequence length="251" mass="27936">MSGWESVESCDPNLFQQVLTCLAFDTYRNPDLETGNKVVLPPTCLSRLTDIGTRFPWFFKIESFNSDKTSHCGVLEFCADEGFVYVPRWMMDNLGIREGEEVILRQARPIMGTRMKLQPHKAAFLEVADLRAVLEEALRGFACLSKGDTFGVREFLLDVVEVGPGDEVISLVDTDCEVEFATPLDYVEAEVAEEGVAGFRAFTGKGRRLGGKGKVADVVVAKEEEGKKREKEEEFKPFSGRGRVLGGPFFS</sequence>
<dbReference type="InterPro" id="IPR042299">
    <property type="entry name" value="Ufd1-like_Nn"/>
</dbReference>
<evidence type="ECO:0000313" key="7">
    <source>
        <dbReference type="Proteomes" id="UP001567538"/>
    </source>
</evidence>
<evidence type="ECO:0000256" key="1">
    <source>
        <dbReference type="ARBA" id="ARBA00006043"/>
    </source>
</evidence>
<feature type="compositionally biased region" description="Basic and acidic residues" evidence="3">
    <location>
        <begin position="227"/>
        <end position="236"/>
    </location>
</feature>
<keyword evidence="2" id="KW-0833">Ubl conjugation pathway</keyword>